<dbReference type="InterPro" id="IPR053151">
    <property type="entry name" value="RNase_H-like"/>
</dbReference>
<dbReference type="SUPFAM" id="SSF53098">
    <property type="entry name" value="Ribonuclease H-like"/>
    <property type="match status" value="1"/>
</dbReference>
<dbReference type="Pfam" id="PF13456">
    <property type="entry name" value="RVT_3"/>
    <property type="match status" value="1"/>
</dbReference>
<dbReference type="EMBL" id="JACGCM010001782">
    <property type="protein sequence ID" value="KAF6149739.1"/>
    <property type="molecule type" value="Genomic_DNA"/>
</dbReference>
<accession>A0A7J7M4D4</accession>
<sequence>MEMRSFGYFSKYIGITTNYIAEIQAIIEGIEQAIQLDWRKFWVVSDSAAAIQAFRTNKVPWRFSTRWSSIREQILSIRFSHVWRETNFTADQMARRGSRGPLEEWSEDRPSYLTKIEDNVTEYFRFKVH</sequence>
<evidence type="ECO:0000313" key="2">
    <source>
        <dbReference type="EMBL" id="KAF6149739.1"/>
    </source>
</evidence>
<dbReference type="AlphaFoldDB" id="A0A7J7M4D4"/>
<dbReference type="OrthoDB" id="1391789at2759"/>
<dbReference type="Proteomes" id="UP000541444">
    <property type="component" value="Unassembled WGS sequence"/>
</dbReference>
<dbReference type="InterPro" id="IPR036397">
    <property type="entry name" value="RNaseH_sf"/>
</dbReference>
<name>A0A7J7M4D4_9MAGN</name>
<reference evidence="2 3" key="1">
    <citation type="journal article" date="2020" name="IScience">
        <title>Genome Sequencing of the Endangered Kingdonia uniflora (Circaeasteraceae, Ranunculales) Reveals Potential Mechanisms of Evolutionary Specialization.</title>
        <authorList>
            <person name="Sun Y."/>
            <person name="Deng T."/>
            <person name="Zhang A."/>
            <person name="Moore M.J."/>
            <person name="Landis J.B."/>
            <person name="Lin N."/>
            <person name="Zhang H."/>
            <person name="Zhang X."/>
            <person name="Huang J."/>
            <person name="Zhang X."/>
            <person name="Sun H."/>
            <person name="Wang H."/>
        </authorList>
    </citation>
    <scope>NUCLEOTIDE SEQUENCE [LARGE SCALE GENOMIC DNA]</scope>
    <source>
        <strain evidence="2">TB1705</strain>
        <tissue evidence="2">Leaf</tissue>
    </source>
</reference>
<dbReference type="PANTHER" id="PTHR47723:SF23">
    <property type="entry name" value="REVERSE TRANSCRIPTASE-LIKE PROTEIN"/>
    <property type="match status" value="1"/>
</dbReference>
<proteinExistence type="predicted"/>
<dbReference type="InterPro" id="IPR044730">
    <property type="entry name" value="RNase_H-like_dom_plant"/>
</dbReference>
<dbReference type="PROSITE" id="PS50879">
    <property type="entry name" value="RNASE_H_1"/>
    <property type="match status" value="1"/>
</dbReference>
<protein>
    <recommendedName>
        <fullName evidence="1">RNase H type-1 domain-containing protein</fullName>
    </recommendedName>
</protein>
<feature type="domain" description="RNase H type-1" evidence="1">
    <location>
        <begin position="1"/>
        <end position="103"/>
    </location>
</feature>
<dbReference type="InterPro" id="IPR012337">
    <property type="entry name" value="RNaseH-like_sf"/>
</dbReference>
<dbReference type="GO" id="GO:0003676">
    <property type="term" value="F:nucleic acid binding"/>
    <property type="evidence" value="ECO:0007669"/>
    <property type="project" value="InterPro"/>
</dbReference>
<organism evidence="2 3">
    <name type="scientific">Kingdonia uniflora</name>
    <dbReference type="NCBI Taxonomy" id="39325"/>
    <lineage>
        <taxon>Eukaryota</taxon>
        <taxon>Viridiplantae</taxon>
        <taxon>Streptophyta</taxon>
        <taxon>Embryophyta</taxon>
        <taxon>Tracheophyta</taxon>
        <taxon>Spermatophyta</taxon>
        <taxon>Magnoliopsida</taxon>
        <taxon>Ranunculales</taxon>
        <taxon>Circaeasteraceae</taxon>
        <taxon>Kingdonia</taxon>
    </lineage>
</organism>
<dbReference type="Gene3D" id="3.30.420.10">
    <property type="entry name" value="Ribonuclease H-like superfamily/Ribonuclease H"/>
    <property type="match status" value="1"/>
</dbReference>
<dbReference type="PANTHER" id="PTHR47723">
    <property type="entry name" value="OS05G0353850 PROTEIN"/>
    <property type="match status" value="1"/>
</dbReference>
<gene>
    <name evidence="2" type="ORF">GIB67_017472</name>
</gene>
<comment type="caution">
    <text evidence="2">The sequence shown here is derived from an EMBL/GenBank/DDBJ whole genome shotgun (WGS) entry which is preliminary data.</text>
</comment>
<evidence type="ECO:0000313" key="3">
    <source>
        <dbReference type="Proteomes" id="UP000541444"/>
    </source>
</evidence>
<dbReference type="CDD" id="cd06222">
    <property type="entry name" value="RNase_H_like"/>
    <property type="match status" value="1"/>
</dbReference>
<keyword evidence="3" id="KW-1185">Reference proteome</keyword>
<dbReference type="InterPro" id="IPR002156">
    <property type="entry name" value="RNaseH_domain"/>
</dbReference>
<evidence type="ECO:0000259" key="1">
    <source>
        <dbReference type="PROSITE" id="PS50879"/>
    </source>
</evidence>
<dbReference type="GO" id="GO:0004523">
    <property type="term" value="F:RNA-DNA hybrid ribonuclease activity"/>
    <property type="evidence" value="ECO:0007669"/>
    <property type="project" value="InterPro"/>
</dbReference>